<dbReference type="Gene3D" id="2.60.120.920">
    <property type="match status" value="1"/>
</dbReference>
<protein>
    <submittedName>
        <fullName evidence="3">Uncharacterized protein</fullName>
    </submittedName>
</protein>
<name>A0A813KVK3_POLGL</name>
<evidence type="ECO:0000256" key="1">
    <source>
        <dbReference type="SAM" id="Coils"/>
    </source>
</evidence>
<feature type="coiled-coil region" evidence="1">
    <location>
        <begin position="405"/>
        <end position="467"/>
    </location>
</feature>
<dbReference type="Proteomes" id="UP000626109">
    <property type="component" value="Unassembled WGS sequence"/>
</dbReference>
<keyword evidence="1" id="KW-0175">Coiled coil</keyword>
<organism evidence="3 4">
    <name type="scientific">Polarella glacialis</name>
    <name type="common">Dinoflagellate</name>
    <dbReference type="NCBI Taxonomy" id="89957"/>
    <lineage>
        <taxon>Eukaryota</taxon>
        <taxon>Sar</taxon>
        <taxon>Alveolata</taxon>
        <taxon>Dinophyceae</taxon>
        <taxon>Suessiales</taxon>
        <taxon>Suessiaceae</taxon>
        <taxon>Polarella</taxon>
    </lineage>
</organism>
<feature type="compositionally biased region" description="Basic and acidic residues" evidence="2">
    <location>
        <begin position="212"/>
        <end position="221"/>
    </location>
</feature>
<feature type="compositionally biased region" description="Acidic residues" evidence="2">
    <location>
        <begin position="200"/>
        <end position="211"/>
    </location>
</feature>
<dbReference type="EMBL" id="CAJNNW010032174">
    <property type="protein sequence ID" value="CAE8711538.1"/>
    <property type="molecule type" value="Genomic_DNA"/>
</dbReference>
<proteinExistence type="predicted"/>
<feature type="compositionally biased region" description="Low complexity" evidence="2">
    <location>
        <begin position="224"/>
        <end position="236"/>
    </location>
</feature>
<evidence type="ECO:0000313" key="4">
    <source>
        <dbReference type="Proteomes" id="UP000626109"/>
    </source>
</evidence>
<gene>
    <name evidence="3" type="ORF">PGLA2088_LOCUS36526</name>
</gene>
<accession>A0A813KVK3</accession>
<feature type="region of interest" description="Disordered" evidence="2">
    <location>
        <begin position="194"/>
        <end position="250"/>
    </location>
</feature>
<sequence>MSIKFRDEPKGELALKHGGTQIIRPKRTTGVVFKDQPKMAFSAEPVRKLAGRGSWFELRVDEFLGGEMCLMALGFTATDPETLGPPEEGEEAPPLPGVAGLLPRTFVCGYSRSVYWNGDRVQIESPFKKLKPAKIFTIGALANNLTGGLDIFINRRLVTSFDPVAKAMASLPHDEPLWAVVDCCGGLKKATLLTDSVPPSEEEAALPEPDDDARPTDKPDGEQADAAEAAAEAAAEVTGKQRQRPESGPRLAFRAAFRTTGLTGLQGSRTTGLQVLASDAEEKEVSTGVDLQDACLERLRLTGLLQRQRDRPPTTEDLADRQREALEELAGEAVRLREENSWLATQSSCEAHNTSVSSQPHRARSAFEELRDEVGKLRRRFADFRCRERRCRVEEWRLASCKGDSRDVIHQMKLQEQQLQELKRKLGDGEGSLRQATEQVARGRLEAEEEQAAIRDLNREVIATREACYLPARLKRETSFLMKIFDQEGGRLKTKRHLRSLESCKKLYEEVVAQAPSVLPLASRTKSDMEVLFSRYLQLEEGHNRALQRLHMAVTRGLVKDTALLDLARRPGFAAK</sequence>
<dbReference type="AlphaFoldDB" id="A0A813KVK3"/>
<evidence type="ECO:0000313" key="3">
    <source>
        <dbReference type="EMBL" id="CAE8711538.1"/>
    </source>
</evidence>
<reference evidence="3" key="1">
    <citation type="submission" date="2021-02" db="EMBL/GenBank/DDBJ databases">
        <authorList>
            <person name="Dougan E. K."/>
            <person name="Rhodes N."/>
            <person name="Thang M."/>
            <person name="Chan C."/>
        </authorList>
    </citation>
    <scope>NUCLEOTIDE SEQUENCE</scope>
</reference>
<comment type="caution">
    <text evidence="3">The sequence shown here is derived from an EMBL/GenBank/DDBJ whole genome shotgun (WGS) entry which is preliminary data.</text>
</comment>
<evidence type="ECO:0000256" key="2">
    <source>
        <dbReference type="SAM" id="MobiDB-lite"/>
    </source>
</evidence>
<dbReference type="InterPro" id="IPR043136">
    <property type="entry name" value="B30.2/SPRY_sf"/>
</dbReference>